<dbReference type="AlphaFoldDB" id="A0A420HQT7"/>
<name>A0A420HQT7_9PEZI</name>
<sequence length="186" mass="20248">EFSEGQGDSTPAIRKPHGRPRDILKSRPLSGGGGSFGIDINSSTCKSQLEKLPHTNTLQKLTDTNTNTNTNATNNLPIINTINTLPNANAKTVDTLLNLNTINTLPVTKNAKTIINTYSTKFHPIDSCYQKLGICESKTELTVPVIQAQNQDVNTSIILSTNIPEKIEKNLPISERSNQIKAQGQI</sequence>
<organism evidence="2 3">
    <name type="scientific">Erysiphe neolycopersici</name>
    <dbReference type="NCBI Taxonomy" id="212602"/>
    <lineage>
        <taxon>Eukaryota</taxon>
        <taxon>Fungi</taxon>
        <taxon>Dikarya</taxon>
        <taxon>Ascomycota</taxon>
        <taxon>Pezizomycotina</taxon>
        <taxon>Leotiomycetes</taxon>
        <taxon>Erysiphales</taxon>
        <taxon>Erysiphaceae</taxon>
        <taxon>Erysiphe</taxon>
    </lineage>
</organism>
<evidence type="ECO:0000313" key="3">
    <source>
        <dbReference type="Proteomes" id="UP000286134"/>
    </source>
</evidence>
<dbReference type="Proteomes" id="UP000286134">
    <property type="component" value="Unassembled WGS sequence"/>
</dbReference>
<keyword evidence="3" id="KW-1185">Reference proteome</keyword>
<dbReference type="EMBL" id="MCFK01005756">
    <property type="protein sequence ID" value="RKF59767.1"/>
    <property type="molecule type" value="Genomic_DNA"/>
</dbReference>
<proteinExistence type="predicted"/>
<evidence type="ECO:0000256" key="1">
    <source>
        <dbReference type="SAM" id="MobiDB-lite"/>
    </source>
</evidence>
<gene>
    <name evidence="2" type="ORF">OnM2_057065</name>
</gene>
<comment type="caution">
    <text evidence="2">The sequence shown here is derived from an EMBL/GenBank/DDBJ whole genome shotgun (WGS) entry which is preliminary data.</text>
</comment>
<accession>A0A420HQT7</accession>
<feature type="non-terminal residue" evidence="2">
    <location>
        <position position="1"/>
    </location>
</feature>
<reference evidence="2 3" key="1">
    <citation type="journal article" date="2018" name="BMC Genomics">
        <title>Comparative genome analyses reveal sequence features reflecting distinct modes of host-adaptation between dicot and monocot powdery mildew.</title>
        <authorList>
            <person name="Wu Y."/>
            <person name="Ma X."/>
            <person name="Pan Z."/>
            <person name="Kale S.D."/>
            <person name="Song Y."/>
            <person name="King H."/>
            <person name="Zhang Q."/>
            <person name="Presley C."/>
            <person name="Deng X."/>
            <person name="Wei C.I."/>
            <person name="Xiao S."/>
        </authorList>
    </citation>
    <scope>NUCLEOTIDE SEQUENCE [LARGE SCALE GENOMIC DNA]</scope>
    <source>
        <strain evidence="2">UMSG2</strain>
    </source>
</reference>
<evidence type="ECO:0000313" key="2">
    <source>
        <dbReference type="EMBL" id="RKF59767.1"/>
    </source>
</evidence>
<feature type="region of interest" description="Disordered" evidence="1">
    <location>
        <begin position="1"/>
        <end position="35"/>
    </location>
</feature>
<protein>
    <submittedName>
        <fullName evidence="2">Uncharacterized protein</fullName>
    </submittedName>
</protein>
<dbReference type="STRING" id="212602.A0A420HQT7"/>